<evidence type="ECO:0000256" key="2">
    <source>
        <dbReference type="ARBA" id="ARBA00022963"/>
    </source>
</evidence>
<evidence type="ECO:0000256" key="3">
    <source>
        <dbReference type="ARBA" id="ARBA00023098"/>
    </source>
</evidence>
<dbReference type="OrthoDB" id="9802424at2"/>
<dbReference type="AlphaFoldDB" id="A0A240ACL5"/>
<dbReference type="PROSITE" id="PS51635">
    <property type="entry name" value="PNPLA"/>
    <property type="match status" value="1"/>
</dbReference>
<dbReference type="SUPFAM" id="SSF52151">
    <property type="entry name" value="FabD/lysophospholipase-like"/>
    <property type="match status" value="1"/>
</dbReference>
<feature type="active site" description="Proton acceptor" evidence="4">
    <location>
        <position position="161"/>
    </location>
</feature>
<dbReference type="CDD" id="cd07208">
    <property type="entry name" value="Pat_hypo_Ecoli_yjju_like"/>
    <property type="match status" value="1"/>
</dbReference>
<dbReference type="KEGG" id="sste:SAMEA4384403_2401"/>
<name>A0A240ACL5_9STAP</name>
<feature type="active site" description="Nucleophile" evidence="4">
    <location>
        <position position="40"/>
    </location>
</feature>
<dbReference type="InterPro" id="IPR050301">
    <property type="entry name" value="NTE"/>
</dbReference>
<dbReference type="Pfam" id="PF19890">
    <property type="entry name" value="DUF6363"/>
    <property type="match status" value="1"/>
</dbReference>
<dbReference type="GO" id="GO:0016042">
    <property type="term" value="P:lipid catabolic process"/>
    <property type="evidence" value="ECO:0007669"/>
    <property type="project" value="UniProtKB-UniRule"/>
</dbReference>
<dbReference type="InterPro" id="IPR037483">
    <property type="entry name" value="YjjU-like"/>
</dbReference>
<keyword evidence="2 4" id="KW-0442">Lipid degradation</keyword>
<dbReference type="RefSeq" id="WP_095089880.1">
    <property type="nucleotide sequence ID" value="NZ_BMDM01000010.1"/>
</dbReference>
<dbReference type="Pfam" id="PF01734">
    <property type="entry name" value="Patatin"/>
    <property type="match status" value="1"/>
</dbReference>
<organism evidence="6 7">
    <name type="scientific">Mammaliicoccus stepanovicii</name>
    <dbReference type="NCBI Taxonomy" id="643214"/>
    <lineage>
        <taxon>Bacteria</taxon>
        <taxon>Bacillati</taxon>
        <taxon>Bacillota</taxon>
        <taxon>Bacilli</taxon>
        <taxon>Bacillales</taxon>
        <taxon>Staphylococcaceae</taxon>
        <taxon>Mammaliicoccus</taxon>
    </lineage>
</organism>
<reference evidence="6 7" key="1">
    <citation type="submission" date="2017-06" db="EMBL/GenBank/DDBJ databases">
        <authorList>
            <consortium name="Pathogen Informatics"/>
        </authorList>
    </citation>
    <scope>NUCLEOTIDE SEQUENCE [LARGE SCALE GENOMIC DNA]</scope>
    <source>
        <strain evidence="6 7">NCTC13839</strain>
    </source>
</reference>
<dbReference type="GO" id="GO:0016787">
    <property type="term" value="F:hydrolase activity"/>
    <property type="evidence" value="ECO:0007669"/>
    <property type="project" value="UniProtKB-UniRule"/>
</dbReference>
<dbReference type="EMBL" id="LT906462">
    <property type="protein sequence ID" value="SNV81000.1"/>
    <property type="molecule type" value="Genomic_DNA"/>
</dbReference>
<keyword evidence="3 4" id="KW-0443">Lipid metabolism</keyword>
<evidence type="ECO:0000256" key="1">
    <source>
        <dbReference type="ARBA" id="ARBA00022801"/>
    </source>
</evidence>
<dbReference type="PANTHER" id="PTHR14226:SF25">
    <property type="entry name" value="PHOSPHOESTERASE"/>
    <property type="match status" value="1"/>
</dbReference>
<comment type="caution">
    <text evidence="4">Lacks conserved residue(s) required for the propagation of feature annotation.</text>
</comment>
<feature type="short sequence motif" description="GXSXG" evidence="4">
    <location>
        <begin position="38"/>
        <end position="42"/>
    </location>
</feature>
<dbReference type="InterPro" id="IPR016035">
    <property type="entry name" value="Acyl_Trfase/lysoPLipase"/>
</dbReference>
<dbReference type="InterPro" id="IPR002641">
    <property type="entry name" value="PNPLA_dom"/>
</dbReference>
<dbReference type="InterPro" id="IPR045943">
    <property type="entry name" value="DUF6363"/>
</dbReference>
<sequence>MIKDTGLILEGGGMRSMYTAGVLDFFIKKDLYFEYNIGVSAGASMAASYLSRQYRRNHRVTAKYITDKRYISLSNYIKRKELFGMDFVYHQIPTYLEPFDFEKFDQAEEEFVIVTTNCETGEAVYFNKSETKGTVLTALQATSSLPMMANPVQYKGYTLLDGGVVNPIPLQKAIDEGYKKNVLILTRPKGYRKKQGKFSRIFKLKAYPKINHLMAIRYKHYNQTLEWIEEEEDKGNLFVIRPTDTLAVDRVEKDPRKLDALYNAGYKDAERLYGKLIEYVEN</sequence>
<evidence type="ECO:0000259" key="5">
    <source>
        <dbReference type="PROSITE" id="PS51635"/>
    </source>
</evidence>
<accession>A0A240ACL5</accession>
<protein>
    <submittedName>
        <fullName evidence="6">NTE family protein rssA</fullName>
    </submittedName>
</protein>
<dbReference type="PANTHER" id="PTHR14226">
    <property type="entry name" value="NEUROPATHY TARGET ESTERASE/SWISS CHEESE D.MELANOGASTER"/>
    <property type="match status" value="1"/>
</dbReference>
<dbReference type="Gene3D" id="3.40.1090.10">
    <property type="entry name" value="Cytosolic phospholipase A2 catalytic domain"/>
    <property type="match status" value="2"/>
</dbReference>
<feature type="domain" description="PNPLA" evidence="5">
    <location>
        <begin position="7"/>
        <end position="174"/>
    </location>
</feature>
<evidence type="ECO:0000313" key="7">
    <source>
        <dbReference type="Proteomes" id="UP000242084"/>
    </source>
</evidence>
<gene>
    <name evidence="6" type="primary">rssA</name>
    <name evidence="6" type="ORF">SAMEA4384403_02401</name>
</gene>
<evidence type="ECO:0000256" key="4">
    <source>
        <dbReference type="PROSITE-ProRule" id="PRU01161"/>
    </source>
</evidence>
<keyword evidence="7" id="KW-1185">Reference proteome</keyword>
<evidence type="ECO:0000313" key="6">
    <source>
        <dbReference type="EMBL" id="SNV81000.1"/>
    </source>
</evidence>
<dbReference type="Proteomes" id="UP000242084">
    <property type="component" value="Chromosome 1"/>
</dbReference>
<feature type="short sequence motif" description="DGA/G" evidence="4">
    <location>
        <begin position="161"/>
        <end position="163"/>
    </location>
</feature>
<keyword evidence="1 4" id="KW-0378">Hydrolase</keyword>
<proteinExistence type="predicted"/>